<dbReference type="GO" id="GO:0008083">
    <property type="term" value="F:growth factor activity"/>
    <property type="evidence" value="ECO:0007669"/>
    <property type="project" value="UniProtKB-UniRule"/>
</dbReference>
<gene>
    <name evidence="12" type="ORF">ACMD2_20788</name>
</gene>
<keyword evidence="7 10" id="KW-0732">Signal</keyword>
<proteinExistence type="inferred from homology"/>
<feature type="transmembrane region" description="Helical" evidence="11">
    <location>
        <begin position="29"/>
        <end position="48"/>
    </location>
</feature>
<evidence type="ECO:0000256" key="9">
    <source>
        <dbReference type="ARBA" id="ARBA00023030"/>
    </source>
</evidence>
<evidence type="ECO:0000256" key="3">
    <source>
        <dbReference type="ARBA" id="ARBA00010781"/>
    </source>
</evidence>
<dbReference type="STRING" id="4615.A0A199VIU2"/>
<dbReference type="Proteomes" id="UP000092600">
    <property type="component" value="Unassembled WGS sequence"/>
</dbReference>
<protein>
    <recommendedName>
        <fullName evidence="10">Phytosulfokine</fullName>
    </recommendedName>
    <component>
        <recommendedName>
            <fullName evidence="10">Phytosulfokine-alpha</fullName>
            <shortName evidence="10">PSK-alpha</shortName>
            <shortName evidence="10">Phytosulfokine-a</shortName>
        </recommendedName>
    </component>
    <component>
        <recommendedName>
            <fullName evidence="10">Phytosulfokine-beta</fullName>
            <shortName evidence="10">PSK-beta</shortName>
            <shortName evidence="10">Phytosulfokine-b</shortName>
        </recommendedName>
    </component>
</protein>
<keyword evidence="4 10" id="KW-0217">Developmental protein</keyword>
<dbReference type="PANTHER" id="PTHR33285:SF33">
    <property type="entry name" value="PHYTOSULFOKINE"/>
    <property type="match status" value="1"/>
</dbReference>
<dbReference type="InterPro" id="IPR009438">
    <property type="entry name" value="Phytosulfokine"/>
</dbReference>
<organism evidence="12 13">
    <name type="scientific">Ananas comosus</name>
    <name type="common">Pineapple</name>
    <name type="synonym">Ananas ananas</name>
    <dbReference type="NCBI Taxonomy" id="4615"/>
    <lineage>
        <taxon>Eukaryota</taxon>
        <taxon>Viridiplantae</taxon>
        <taxon>Streptophyta</taxon>
        <taxon>Embryophyta</taxon>
        <taxon>Tracheophyta</taxon>
        <taxon>Spermatophyta</taxon>
        <taxon>Magnoliopsida</taxon>
        <taxon>Liliopsida</taxon>
        <taxon>Poales</taxon>
        <taxon>Bromeliaceae</taxon>
        <taxon>Bromelioideae</taxon>
        <taxon>Ananas</taxon>
    </lineage>
</organism>
<comment type="similarity">
    <text evidence="3 10">Belongs to the phytosulfokine family.</text>
</comment>
<evidence type="ECO:0000256" key="6">
    <source>
        <dbReference type="ARBA" id="ARBA00022641"/>
    </source>
</evidence>
<dbReference type="GO" id="GO:0005576">
    <property type="term" value="C:extracellular region"/>
    <property type="evidence" value="ECO:0007669"/>
    <property type="project" value="UniProtKB-SubCell"/>
</dbReference>
<comment type="caution">
    <text evidence="12">The sequence shown here is derived from an EMBL/GenBank/DDBJ whole genome shotgun (WGS) entry which is preliminary data.</text>
</comment>
<evidence type="ECO:0000256" key="5">
    <source>
        <dbReference type="ARBA" id="ARBA00022525"/>
    </source>
</evidence>
<evidence type="ECO:0000256" key="8">
    <source>
        <dbReference type="ARBA" id="ARBA00022782"/>
    </source>
</evidence>
<dbReference type="EMBL" id="LSRQ01001639">
    <property type="protein sequence ID" value="OAY77019.1"/>
    <property type="molecule type" value="Genomic_DNA"/>
</dbReference>
<dbReference type="AlphaFoldDB" id="A0A199VIU2"/>
<comment type="PTM">
    <text evidence="10">PSK-alpha is produced by endopeptidase digestion. PSK-beta is produced from PSK-alpha by exopeptidase digestion.</text>
</comment>
<evidence type="ECO:0000256" key="1">
    <source>
        <dbReference type="ARBA" id="ARBA00003158"/>
    </source>
</evidence>
<comment type="function">
    <text evidence="1 10">Promotes plant cell differentiation, organogenesis and somatic embryogenesis as well as cell proliferation.</text>
</comment>
<name>A0A199VIU2_ANACO</name>
<evidence type="ECO:0000313" key="13">
    <source>
        <dbReference type="Proteomes" id="UP000092600"/>
    </source>
</evidence>
<keyword evidence="11" id="KW-0472">Membrane</keyword>
<evidence type="ECO:0000313" key="12">
    <source>
        <dbReference type="EMBL" id="OAY77019.1"/>
    </source>
</evidence>
<feature type="non-terminal residue" evidence="12">
    <location>
        <position position="1"/>
    </location>
</feature>
<keyword evidence="5 10" id="KW-0964">Secreted</keyword>
<dbReference type="GO" id="GO:0008283">
    <property type="term" value="P:cell population proliferation"/>
    <property type="evidence" value="ECO:0007669"/>
    <property type="project" value="UniProtKB-UniRule"/>
</dbReference>
<reference evidence="12 13" key="1">
    <citation type="journal article" date="2016" name="DNA Res.">
        <title>The draft genome of MD-2 pineapple using hybrid error correction of long reads.</title>
        <authorList>
            <person name="Redwan R.M."/>
            <person name="Saidin A."/>
            <person name="Kumar S.V."/>
        </authorList>
    </citation>
    <scope>NUCLEOTIDE SEQUENCE [LARGE SCALE GENOMIC DNA]</scope>
    <source>
        <strain evidence="13">cv. MD2</strain>
        <tissue evidence="12">Leaf</tissue>
    </source>
</reference>
<keyword evidence="6 10" id="KW-0765">Sulfation</keyword>
<keyword evidence="11" id="KW-1133">Transmembrane helix</keyword>
<evidence type="ECO:0000256" key="2">
    <source>
        <dbReference type="ARBA" id="ARBA00004613"/>
    </source>
</evidence>
<evidence type="ECO:0000256" key="4">
    <source>
        <dbReference type="ARBA" id="ARBA00022473"/>
    </source>
</evidence>
<dbReference type="Pfam" id="PF06404">
    <property type="entry name" value="PSK"/>
    <property type="match status" value="1"/>
</dbReference>
<evidence type="ECO:0000256" key="10">
    <source>
        <dbReference type="RuleBase" id="RU368031"/>
    </source>
</evidence>
<evidence type="ECO:0000256" key="11">
    <source>
        <dbReference type="SAM" id="Phobius"/>
    </source>
</evidence>
<keyword evidence="8 10" id="KW-0221">Differentiation</keyword>
<keyword evidence="11" id="KW-0812">Transmembrane</keyword>
<dbReference type="PANTHER" id="PTHR33285">
    <property type="entry name" value="PHYTOSULFOKINES 3"/>
    <property type="match status" value="1"/>
</dbReference>
<accession>A0A199VIU2</accession>
<keyword evidence="9 10" id="KW-0339">Growth factor</keyword>
<comment type="subcellular location">
    <subcellularLocation>
        <location evidence="2 10">Secreted</location>
    </subcellularLocation>
</comment>
<sequence length="116" mass="13646">FLLSCSQSIYQCWGDEDISMKQSPHSHGAPPLLLLIFTIFVFFFFFLIHTSRASRDLLKQTQRGKAEREDLTTNFDILMGMEECEDEHGNGEERLKRRMISEAHLDYIYTQRQNKP</sequence>
<dbReference type="GO" id="GO:0030154">
    <property type="term" value="P:cell differentiation"/>
    <property type="evidence" value="ECO:0007669"/>
    <property type="project" value="UniProtKB-UniRule"/>
</dbReference>
<evidence type="ECO:0000256" key="7">
    <source>
        <dbReference type="ARBA" id="ARBA00022729"/>
    </source>
</evidence>
<comment type="PTM">
    <text evidence="10">Sulfation is important for activity and for the binding to a putative membrane receptor.</text>
</comment>